<protein>
    <submittedName>
        <fullName evidence="3">Uncharacterized protein</fullName>
    </submittedName>
</protein>
<feature type="compositionally biased region" description="Basic residues" evidence="2">
    <location>
        <begin position="1"/>
        <end position="24"/>
    </location>
</feature>
<feature type="coiled-coil region" evidence="1">
    <location>
        <begin position="1244"/>
        <end position="1271"/>
    </location>
</feature>
<evidence type="ECO:0000313" key="3">
    <source>
        <dbReference type="EMBL" id="KAA6401949.1"/>
    </source>
</evidence>
<feature type="region of interest" description="Disordered" evidence="2">
    <location>
        <begin position="1"/>
        <end position="58"/>
    </location>
</feature>
<evidence type="ECO:0000256" key="2">
    <source>
        <dbReference type="SAM" id="MobiDB-lite"/>
    </source>
</evidence>
<feature type="compositionally biased region" description="Basic and acidic residues" evidence="2">
    <location>
        <begin position="898"/>
        <end position="916"/>
    </location>
</feature>
<feature type="region of interest" description="Disordered" evidence="2">
    <location>
        <begin position="140"/>
        <end position="162"/>
    </location>
</feature>
<feature type="region of interest" description="Disordered" evidence="2">
    <location>
        <begin position="896"/>
        <end position="916"/>
    </location>
</feature>
<feature type="compositionally biased region" description="Polar residues" evidence="2">
    <location>
        <begin position="140"/>
        <end position="150"/>
    </location>
</feature>
<proteinExistence type="predicted"/>
<name>A0A5J4X5Y8_9EUKA</name>
<accession>A0A5J4X5Y8</accession>
<organism evidence="3 4">
    <name type="scientific">Streblomastix strix</name>
    <dbReference type="NCBI Taxonomy" id="222440"/>
    <lineage>
        <taxon>Eukaryota</taxon>
        <taxon>Metamonada</taxon>
        <taxon>Preaxostyla</taxon>
        <taxon>Oxymonadida</taxon>
        <taxon>Streblomastigidae</taxon>
        <taxon>Streblomastix</taxon>
    </lineage>
</organism>
<keyword evidence="1" id="KW-0175">Coiled coil</keyword>
<comment type="caution">
    <text evidence="3">The sequence shown here is derived from an EMBL/GenBank/DDBJ whole genome shotgun (WGS) entry which is preliminary data.</text>
</comment>
<reference evidence="3 4" key="1">
    <citation type="submission" date="2019-03" db="EMBL/GenBank/DDBJ databases">
        <title>Single cell metagenomics reveals metabolic interactions within the superorganism composed of flagellate Streblomastix strix and complex community of Bacteroidetes bacteria on its surface.</title>
        <authorList>
            <person name="Treitli S.C."/>
            <person name="Kolisko M."/>
            <person name="Husnik F."/>
            <person name="Keeling P."/>
            <person name="Hampl V."/>
        </authorList>
    </citation>
    <scope>NUCLEOTIDE SEQUENCE [LARGE SCALE GENOMIC DNA]</scope>
    <source>
        <strain evidence="3">ST1C</strain>
    </source>
</reference>
<gene>
    <name evidence="3" type="ORF">EZS28_002524</name>
</gene>
<dbReference type="Proteomes" id="UP000324800">
    <property type="component" value="Unassembled WGS sequence"/>
</dbReference>
<evidence type="ECO:0000256" key="1">
    <source>
        <dbReference type="SAM" id="Coils"/>
    </source>
</evidence>
<dbReference type="EMBL" id="SNRW01000308">
    <property type="protein sequence ID" value="KAA6401949.1"/>
    <property type="molecule type" value="Genomic_DNA"/>
</dbReference>
<sequence length="2527" mass="287026">MKQKKKKKKIIIGKKKEKAGYKSRKSSETGVSNKDAMVIDQNDNKNLTNETKQKEISTSDLLDQQLHTNCGLMKNVKRGYQKRKQDKKRQEAENMLLNKKSAINNSGEGQSAEIGNKTAGAIQTISKDKEDYYIDKSDASYTNESETNNMKQKDENELSLDEESEFEIDNEFETESETIESVESYGAEQDFEEFFKEIENKPTQRIKTNINSQGNKIIEDEQLSIFDIFEVEWLPEILLPRLMDIILIAHVGVGLTFSGYWRVCTSPFVLRPSLEVFSMWLSPQIGEIVSEHVKTYTAPELFDENVKSLYPEIAIPQELEKRRDESYVDTLVLAGNRWIRSAVPFSKLDYVQDIEHSETLREQIQKFTGISHYKSNLENVYHQPTIKSSQTDSVMDENLFLFEDQIYGINSRESQTNLPQENYDTVKRNQLDIKRLEKEQFGINKFSQEEASAQLATLIVWLPQNEVEYKKQSRIIGILALRSRECKSLLINVLNWLNFCLLWEAEQVRVLTDNLAIIGVALIRMVGQPFGEGSPRGWIYMKFHSVIQRLVELVQYILHVDAKQNKHGRGVGLEMSATAQEIIIDNSPKAQYIAPKLPSFLKPEEQKLQLRAVHHTLIRMHQTADTKSSPIGITSEVNNSIIQLVGSKYLACVQQTASSDADYISQLFFVTLSMANLNGKGLSPLEMNILIQHSTFLIHSIQNNIYNGHLEQSNLESPGYMFSSILSHFLPLETISLRCQGLIPMNPVSGWLAHAMWENIFTLAAVCKVFRPFILDLDPFAQNVFNVIDQLPRSDVNTQQMILQALRQTAVAKEEGNKDMRNDELNEGGKGKSILSTMQYTSEWMTNQHQFDQYIIKEFNRKRSISITDQISQWRMGFEENGIGVGKGSGVGLMPFKGSERSDSDQKAKVDKRDKSFKSTDFSLNSPYTMMTNIESLASSLLGGIAINNQDNNILTGIGFGNMYMQGKEQSRDQMRGQSGKNIKGKRERIEDKINDNHLEIEVGQLTSTQKRWEEWFNDSQTEQLELPNRDMQNLNMFQRVILIYAIRPFRVKNAMQLAIASNQLFGIDGAYYKVSLPSQTVQHNSTQQYSLLVRPSSYFYCGQISLETYLSGDQLKRFVEVKKKAEKDNIQNSLKKLESTQTIDSLSEAVNFQNAGTKIIDQITETSSNTKMNQQIILLATQGSTNMMPINEQMIIEDIVNFGELKNVQVQQIKIPDLYRSTRAELETPNIYKKTHGLKRQMSNELYKDISKASLNLERKEKEIKQLKQKGDIWSLIWLKVENILEKALMYNHWVTLDGIDVSNETFVRRLSTWCVQNLNSETRRYLIQNAEMQISPSDGSSLGNLATETPIRGSITSQNQYNFDSPSHSLSKQLSSSSQITALLQIQSSSKTLPSIASTSLIHPLLTNVESLASIEQIQEVKFNSGQQIVERQPFVLWIVLPESACQSASSSVHKFSLDFLQIAKTFMIRVPCTFSGVMLQSLLKSVEICGNDKMYDVARYYEPTATKESLTNRQIVHLLFVLITIYSLVTEYYRTRASIMESRLIRVSSLSAIRLVNFILSPPAISKVRAQFGLPQAQRPPILETWNWVKIQTSLVLRLFPSLIGVIDHRIPRYLLSQLLNADTFSTDFAPNIFPFIPNPTQETYFSEYPQYLNAFLKSSHQASLMARRQDISSGKKESFVESCMRYSIGSQDFLQPFFISPSGILYDITGTRTWAPMSDQGVLFQRLRVLFASEKFPLQASCKMALVSSWGPYLHPAIIIRQCEEIKELLKKQMFNLESLTQACSLICNGEHRIPPTVNALLRETNLINIVVSKVYNFLDNVPQFMTQITSQGLNHNANKDDNDFRSGMLHGDINNKYRNQNKTLSYEDETSGWEYFTHSDTSQEMNIGLRNYSNSFVRTWKALQQGQVPEEWIGISIGYLSVGIQKRGGQLRLPVLLLWLNFILGAIEQIHRCFSFVPSRHRLVGITEAPYSTSLMLTRGIIHFTQPLAIVTPQLFQPEAFITFVRQEAELAISLERQMHSIQQRMQIMGGFGSNFHEDDDDGVGYDDIGGGHVNEIYQGPTHTGKKRELKSYPSVAQQSQYLQRRNTDKDNQSLIGQNQNFYNKQSSPGGIYGSNAIIESTRRMSYSLSRGQSLSKLALNTIVGQSYNLQNVNVASVRRMINQYTHPFLLAYHLMKPISLSDLHILYLPSNLNSLDDIGFLQSPSLYNRVLSHMYIGGLWFWSPAGVGFDQHKVELFTNVNIQEVVLRSTAEQIPSENMDKIGDSGRRMSMNMHIADSTGAQVGGTNNINSDNYALSNTMQFGRNINISFLATDDFSGGTTHQTGRGSSQTLLQRQSTLGNTGTQKSRSFELNSKLLLVTLPKEPSPTTSQIDFVLKNVTKKLLTFDEPSRIDCLQAESSKTQIPIYGLPLSRSMVCIRGRDGQMYMWNEKDGGQSTLITNTVESLKAIDESFLESNKLAIIPLGMIGLGPQRINRFASIITKDNRKMKPTQPLYDVNMIVTASPTMIDMRLSNTFLLMSR</sequence>
<evidence type="ECO:0000313" key="4">
    <source>
        <dbReference type="Proteomes" id="UP000324800"/>
    </source>
</evidence>